<dbReference type="InterPro" id="IPR036759">
    <property type="entry name" value="TPK_catalytic_sf"/>
</dbReference>
<dbReference type="Pfam" id="PF04265">
    <property type="entry name" value="TPK_B1_binding"/>
    <property type="match status" value="1"/>
</dbReference>
<gene>
    <name evidence="7" type="ORF">IV38_GL000531</name>
    <name evidence="8" type="ORF">IV40_GL000137</name>
</gene>
<dbReference type="Pfam" id="PF04263">
    <property type="entry name" value="TPK_catalytic"/>
    <property type="match status" value="1"/>
</dbReference>
<dbReference type="InterPro" id="IPR053149">
    <property type="entry name" value="TPK"/>
</dbReference>
<dbReference type="EMBL" id="JQAZ01000001">
    <property type="protein sequence ID" value="KRN33827.1"/>
    <property type="molecule type" value="Genomic_DNA"/>
</dbReference>
<dbReference type="OrthoDB" id="9804377at2"/>
<dbReference type="PANTHER" id="PTHR41299">
    <property type="entry name" value="THIAMINE PYROPHOSPHOKINASE"/>
    <property type="match status" value="1"/>
</dbReference>
<dbReference type="EMBL" id="JQAT01000001">
    <property type="protein sequence ID" value="KRN29644.1"/>
    <property type="molecule type" value="Genomic_DNA"/>
</dbReference>
<dbReference type="GO" id="GO:0030975">
    <property type="term" value="F:thiamine binding"/>
    <property type="evidence" value="ECO:0007669"/>
    <property type="project" value="InterPro"/>
</dbReference>
<dbReference type="InterPro" id="IPR007373">
    <property type="entry name" value="Thiamin_PyroPKinase_B1-bd"/>
</dbReference>
<dbReference type="RefSeq" id="WP_057768404.1">
    <property type="nucleotide sequence ID" value="NZ_JQAT01000001.1"/>
</dbReference>
<reference evidence="9 10" key="1">
    <citation type="journal article" date="2015" name="Genome Announc.">
        <title>Expanding the biotechnology potential of lactobacilli through comparative genomics of 213 strains and associated genera.</title>
        <authorList>
            <person name="Sun Z."/>
            <person name="Harris H.M."/>
            <person name="McCann A."/>
            <person name="Guo C."/>
            <person name="Argimon S."/>
            <person name="Zhang W."/>
            <person name="Yang X."/>
            <person name="Jeffery I.B."/>
            <person name="Cooney J.C."/>
            <person name="Kagawa T.F."/>
            <person name="Liu W."/>
            <person name="Song Y."/>
            <person name="Salvetti E."/>
            <person name="Wrobel A."/>
            <person name="Rasinkangas P."/>
            <person name="Parkhill J."/>
            <person name="Rea M.C."/>
            <person name="O'Sullivan O."/>
            <person name="Ritari J."/>
            <person name="Douillard F.P."/>
            <person name="Paul Ross R."/>
            <person name="Yang R."/>
            <person name="Briner A.E."/>
            <person name="Felis G.E."/>
            <person name="de Vos W.M."/>
            <person name="Barrangou R."/>
            <person name="Klaenhammer T.R."/>
            <person name="Caufield P.W."/>
            <person name="Cui Y."/>
            <person name="Zhang H."/>
            <person name="O'Toole P.W."/>
        </authorList>
    </citation>
    <scope>NUCLEOTIDE SEQUENCE [LARGE SCALE GENOMIC DNA]</scope>
    <source>
        <strain evidence="7 10">ATCC BAA-66</strain>
        <strain evidence="8 9">DSM 13344</strain>
    </source>
</reference>
<feature type="domain" description="Thiamin pyrophosphokinase thiamin-binding" evidence="6">
    <location>
        <begin position="147"/>
        <end position="211"/>
    </location>
</feature>
<keyword evidence="1" id="KW-0808">Transferase</keyword>
<dbReference type="Proteomes" id="UP000051645">
    <property type="component" value="Unassembled WGS sequence"/>
</dbReference>
<dbReference type="GO" id="GO:0005524">
    <property type="term" value="F:ATP binding"/>
    <property type="evidence" value="ECO:0007669"/>
    <property type="project" value="UniProtKB-KW"/>
</dbReference>
<evidence type="ECO:0000313" key="9">
    <source>
        <dbReference type="Proteomes" id="UP000051645"/>
    </source>
</evidence>
<dbReference type="InterPro" id="IPR006282">
    <property type="entry name" value="Thi_PPkinase"/>
</dbReference>
<evidence type="ECO:0000256" key="1">
    <source>
        <dbReference type="ARBA" id="ARBA00022679"/>
    </source>
</evidence>
<dbReference type="GO" id="GO:0009229">
    <property type="term" value="P:thiamine diphosphate biosynthetic process"/>
    <property type="evidence" value="ECO:0007669"/>
    <property type="project" value="InterPro"/>
</dbReference>
<accession>A0A0R2FZC6</accession>
<dbReference type="Proteomes" id="UP000051751">
    <property type="component" value="Unassembled WGS sequence"/>
</dbReference>
<evidence type="ECO:0000256" key="5">
    <source>
        <dbReference type="NCBIfam" id="TIGR01378"/>
    </source>
</evidence>
<name>A0A0R2FZC6_9LACO</name>
<dbReference type="EC" id="2.7.6.2" evidence="5"/>
<keyword evidence="4" id="KW-0067">ATP-binding</keyword>
<dbReference type="GO" id="GO:0006772">
    <property type="term" value="P:thiamine metabolic process"/>
    <property type="evidence" value="ECO:0007669"/>
    <property type="project" value="UniProtKB-UniRule"/>
</dbReference>
<dbReference type="AlphaFoldDB" id="A0A0R2FZC6"/>
<evidence type="ECO:0000313" key="10">
    <source>
        <dbReference type="Proteomes" id="UP000051751"/>
    </source>
</evidence>
<evidence type="ECO:0000313" key="8">
    <source>
        <dbReference type="EMBL" id="KRN33827.1"/>
    </source>
</evidence>
<evidence type="ECO:0000256" key="2">
    <source>
        <dbReference type="ARBA" id="ARBA00022741"/>
    </source>
</evidence>
<dbReference type="STRING" id="81857.IV38_GL000531"/>
<sequence>MQRINLLVGGPEVLWPAQLKTAPTAIPGGWLGIDRGSLRLLKMGIVPQIAIGDFDSLHHTELHQLEKKVPDIRYSIPEKDDTDTELGLKTALFDLQADQVAIYGATGGRLDHFLVNLFMVLEPRFKPYCERVMLLDRQNSIRFYRPGAHVIQKEPDKRYLAFVPLTAVTGLTLPDEKYRLEQADSVDPISWASNEFIGTTGHFSFTSGVVAVIQSSDLNGQKADAPV</sequence>
<keyword evidence="9" id="KW-1185">Reference proteome</keyword>
<dbReference type="CDD" id="cd07995">
    <property type="entry name" value="TPK"/>
    <property type="match status" value="1"/>
</dbReference>
<proteinExistence type="predicted"/>
<dbReference type="GO" id="GO:0016301">
    <property type="term" value="F:kinase activity"/>
    <property type="evidence" value="ECO:0007669"/>
    <property type="project" value="UniProtKB-KW"/>
</dbReference>
<dbReference type="Gene3D" id="3.40.50.10240">
    <property type="entry name" value="Thiamin pyrophosphokinase, catalytic domain"/>
    <property type="match status" value="1"/>
</dbReference>
<evidence type="ECO:0000313" key="7">
    <source>
        <dbReference type="EMBL" id="KRN29644.1"/>
    </source>
</evidence>
<dbReference type="SMART" id="SM00983">
    <property type="entry name" value="TPK_B1_binding"/>
    <property type="match status" value="1"/>
</dbReference>
<dbReference type="SUPFAM" id="SSF63999">
    <property type="entry name" value="Thiamin pyrophosphokinase, catalytic domain"/>
    <property type="match status" value="1"/>
</dbReference>
<dbReference type="InterPro" id="IPR007371">
    <property type="entry name" value="TPK_catalytic"/>
</dbReference>
<evidence type="ECO:0000259" key="6">
    <source>
        <dbReference type="SMART" id="SM00983"/>
    </source>
</evidence>
<dbReference type="NCBIfam" id="TIGR01378">
    <property type="entry name" value="thi_PPkinase"/>
    <property type="match status" value="1"/>
</dbReference>
<keyword evidence="3 8" id="KW-0418">Kinase</keyword>
<dbReference type="GO" id="GO:0004788">
    <property type="term" value="F:thiamine diphosphokinase activity"/>
    <property type="evidence" value="ECO:0007669"/>
    <property type="project" value="UniProtKB-UniRule"/>
</dbReference>
<evidence type="ECO:0000256" key="3">
    <source>
        <dbReference type="ARBA" id="ARBA00022777"/>
    </source>
</evidence>
<keyword evidence="2" id="KW-0547">Nucleotide-binding</keyword>
<protein>
    <recommendedName>
        <fullName evidence="5">Thiamine diphosphokinase</fullName>
        <ecNumber evidence="5">2.7.6.2</ecNumber>
    </recommendedName>
</protein>
<comment type="caution">
    <text evidence="8">The sequence shown here is derived from an EMBL/GenBank/DDBJ whole genome shotgun (WGS) entry which is preliminary data.</text>
</comment>
<dbReference type="PATRIC" id="fig|81857.3.peg.536"/>
<dbReference type="PANTHER" id="PTHR41299:SF1">
    <property type="entry name" value="THIAMINE PYROPHOSPHOKINASE"/>
    <property type="match status" value="1"/>
</dbReference>
<evidence type="ECO:0000256" key="4">
    <source>
        <dbReference type="ARBA" id="ARBA00022840"/>
    </source>
</evidence>
<organism evidence="8 9">
    <name type="scientific">Lactobacillus selangorensis</name>
    <dbReference type="NCBI Taxonomy" id="81857"/>
    <lineage>
        <taxon>Bacteria</taxon>
        <taxon>Bacillati</taxon>
        <taxon>Bacillota</taxon>
        <taxon>Bacilli</taxon>
        <taxon>Lactobacillales</taxon>
        <taxon>Lactobacillaceae</taxon>
        <taxon>Lactobacillus</taxon>
    </lineage>
</organism>